<reference evidence="1" key="2">
    <citation type="journal article" date="2020" name="Nat. Commun.">
        <title>Large-scale genome sequencing of mycorrhizal fungi provides insights into the early evolution of symbiotic traits.</title>
        <authorList>
            <person name="Miyauchi S."/>
            <person name="Kiss E."/>
            <person name="Kuo A."/>
            <person name="Drula E."/>
            <person name="Kohler A."/>
            <person name="Sanchez-Garcia M."/>
            <person name="Morin E."/>
            <person name="Andreopoulos B."/>
            <person name="Barry K.W."/>
            <person name="Bonito G."/>
            <person name="Buee M."/>
            <person name="Carver A."/>
            <person name="Chen C."/>
            <person name="Cichocki N."/>
            <person name="Clum A."/>
            <person name="Culley D."/>
            <person name="Crous P.W."/>
            <person name="Fauchery L."/>
            <person name="Girlanda M."/>
            <person name="Hayes R.D."/>
            <person name="Keri Z."/>
            <person name="LaButti K."/>
            <person name="Lipzen A."/>
            <person name="Lombard V."/>
            <person name="Magnuson J."/>
            <person name="Maillard F."/>
            <person name="Murat C."/>
            <person name="Nolan M."/>
            <person name="Ohm R.A."/>
            <person name="Pangilinan J."/>
            <person name="Pereira M.F."/>
            <person name="Perotto S."/>
            <person name="Peter M."/>
            <person name="Pfister S."/>
            <person name="Riley R."/>
            <person name="Sitrit Y."/>
            <person name="Stielow J.B."/>
            <person name="Szollosi G."/>
            <person name="Zifcakova L."/>
            <person name="Stursova M."/>
            <person name="Spatafora J.W."/>
            <person name="Tedersoo L."/>
            <person name="Vaario L.M."/>
            <person name="Yamada A."/>
            <person name="Yan M."/>
            <person name="Wang P."/>
            <person name="Xu J."/>
            <person name="Bruns T."/>
            <person name="Baldrian P."/>
            <person name="Vilgalys R."/>
            <person name="Dunand C."/>
            <person name="Henrissat B."/>
            <person name="Grigoriev I.V."/>
            <person name="Hibbett D."/>
            <person name="Nagy L.G."/>
            <person name="Martin F.M."/>
        </authorList>
    </citation>
    <scope>NUCLEOTIDE SEQUENCE</scope>
    <source>
        <strain evidence="1">BED1</strain>
    </source>
</reference>
<sequence>MQVLLGPSCVTFQPNGDLRRRIANYLKQIIGGRSDQILANIPRTITTWSKLRIREGGDRIETSESFKRFRDSRRDNTFIWIQYDVGGANDPLLAIQYGQLERILVCQLGDEGVWRHYSHSTHILALIIPVKTEGQDASTTTTYFSKFLAPIITDIRNIKAVVGRVETRNRWGIVDRSVGLAKTTFVPDELDQHDDDDPEV</sequence>
<name>A0AAD4BIW4_BOLED</name>
<accession>A0AAD4BIW4</accession>
<organism evidence="1 2">
    <name type="scientific">Boletus edulis BED1</name>
    <dbReference type="NCBI Taxonomy" id="1328754"/>
    <lineage>
        <taxon>Eukaryota</taxon>
        <taxon>Fungi</taxon>
        <taxon>Dikarya</taxon>
        <taxon>Basidiomycota</taxon>
        <taxon>Agaricomycotina</taxon>
        <taxon>Agaricomycetes</taxon>
        <taxon>Agaricomycetidae</taxon>
        <taxon>Boletales</taxon>
        <taxon>Boletineae</taxon>
        <taxon>Boletaceae</taxon>
        <taxon>Boletoideae</taxon>
        <taxon>Boletus</taxon>
    </lineage>
</organism>
<dbReference type="Proteomes" id="UP001194468">
    <property type="component" value="Unassembled WGS sequence"/>
</dbReference>
<reference evidence="1" key="1">
    <citation type="submission" date="2019-10" db="EMBL/GenBank/DDBJ databases">
        <authorList>
            <consortium name="DOE Joint Genome Institute"/>
            <person name="Kuo A."/>
            <person name="Miyauchi S."/>
            <person name="Kiss E."/>
            <person name="Drula E."/>
            <person name="Kohler A."/>
            <person name="Sanchez-Garcia M."/>
            <person name="Andreopoulos B."/>
            <person name="Barry K.W."/>
            <person name="Bonito G."/>
            <person name="Buee M."/>
            <person name="Carver A."/>
            <person name="Chen C."/>
            <person name="Cichocki N."/>
            <person name="Clum A."/>
            <person name="Culley D."/>
            <person name="Crous P.W."/>
            <person name="Fauchery L."/>
            <person name="Girlanda M."/>
            <person name="Hayes R."/>
            <person name="Keri Z."/>
            <person name="LaButti K."/>
            <person name="Lipzen A."/>
            <person name="Lombard V."/>
            <person name="Magnuson J."/>
            <person name="Maillard F."/>
            <person name="Morin E."/>
            <person name="Murat C."/>
            <person name="Nolan M."/>
            <person name="Ohm R."/>
            <person name="Pangilinan J."/>
            <person name="Pereira M."/>
            <person name="Perotto S."/>
            <person name="Peter M."/>
            <person name="Riley R."/>
            <person name="Sitrit Y."/>
            <person name="Stielow B."/>
            <person name="Szollosi G."/>
            <person name="Zifcakova L."/>
            <person name="Stursova M."/>
            <person name="Spatafora J.W."/>
            <person name="Tedersoo L."/>
            <person name="Vaario L.-M."/>
            <person name="Yamada A."/>
            <person name="Yan M."/>
            <person name="Wang P."/>
            <person name="Xu J."/>
            <person name="Bruns T."/>
            <person name="Baldrian P."/>
            <person name="Vilgalys R."/>
            <person name="Henrissat B."/>
            <person name="Grigoriev I.V."/>
            <person name="Hibbett D."/>
            <person name="Nagy L.G."/>
            <person name="Martin F.M."/>
        </authorList>
    </citation>
    <scope>NUCLEOTIDE SEQUENCE</scope>
    <source>
        <strain evidence="1">BED1</strain>
    </source>
</reference>
<comment type="caution">
    <text evidence="1">The sequence shown here is derived from an EMBL/GenBank/DDBJ whole genome shotgun (WGS) entry which is preliminary data.</text>
</comment>
<evidence type="ECO:0000313" key="2">
    <source>
        <dbReference type="Proteomes" id="UP001194468"/>
    </source>
</evidence>
<evidence type="ECO:0000313" key="1">
    <source>
        <dbReference type="EMBL" id="KAF8431317.1"/>
    </source>
</evidence>
<protein>
    <submittedName>
        <fullName evidence="1">Uncharacterized protein</fullName>
    </submittedName>
</protein>
<gene>
    <name evidence="1" type="ORF">L210DRAFT_3487752</name>
</gene>
<proteinExistence type="predicted"/>
<keyword evidence="2" id="KW-1185">Reference proteome</keyword>
<dbReference type="AlphaFoldDB" id="A0AAD4BIW4"/>
<dbReference type="EMBL" id="WHUW01000051">
    <property type="protein sequence ID" value="KAF8431317.1"/>
    <property type="molecule type" value="Genomic_DNA"/>
</dbReference>